<dbReference type="EMBL" id="LWBO01000020">
    <property type="protein sequence ID" value="OQP45365.1"/>
    <property type="molecule type" value="Genomic_DNA"/>
</dbReference>
<protein>
    <recommendedName>
        <fullName evidence="5">Ankyrin</fullName>
    </recommendedName>
</protein>
<dbReference type="PROSITE" id="PS50297">
    <property type="entry name" value="ANK_REP_REGION"/>
    <property type="match status" value="1"/>
</dbReference>
<feature type="coiled-coil region" evidence="2">
    <location>
        <begin position="9"/>
        <end position="43"/>
    </location>
</feature>
<dbReference type="Gene3D" id="1.25.40.20">
    <property type="entry name" value="Ankyrin repeat-containing domain"/>
    <property type="match status" value="1"/>
</dbReference>
<reference evidence="3 4" key="1">
    <citation type="submission" date="2016-04" db="EMBL/GenBank/DDBJ databases">
        <authorList>
            <person name="Chen L."/>
            <person name="Zhuang W."/>
            <person name="Wang G."/>
        </authorList>
    </citation>
    <scope>NUCLEOTIDE SEQUENCE [LARGE SCALE GENOMIC DNA]</scope>
    <source>
        <strain evidence="4">GR20</strain>
    </source>
</reference>
<dbReference type="InterPro" id="IPR036770">
    <property type="entry name" value="Ankyrin_rpt-contain_sf"/>
</dbReference>
<comment type="caution">
    <text evidence="3">The sequence shown here is derived from an EMBL/GenBank/DDBJ whole genome shotgun (WGS) entry which is preliminary data.</text>
</comment>
<dbReference type="SUPFAM" id="SSF48403">
    <property type="entry name" value="Ankyrin repeat"/>
    <property type="match status" value="1"/>
</dbReference>
<dbReference type="InterPro" id="IPR002110">
    <property type="entry name" value="Ankyrin_rpt"/>
</dbReference>
<evidence type="ECO:0000256" key="1">
    <source>
        <dbReference type="PROSITE-ProRule" id="PRU00023"/>
    </source>
</evidence>
<keyword evidence="4" id="KW-1185">Reference proteome</keyword>
<feature type="repeat" description="ANK" evidence="1">
    <location>
        <begin position="385"/>
        <end position="406"/>
    </location>
</feature>
<gene>
    <name evidence="3" type="ORF">A4D02_33755</name>
</gene>
<keyword evidence="2" id="KW-0175">Coiled coil</keyword>
<dbReference type="PROSITE" id="PS50088">
    <property type="entry name" value="ANK_REPEAT"/>
    <property type="match status" value="1"/>
</dbReference>
<organism evidence="3 4">
    <name type="scientific">Niastella koreensis</name>
    <dbReference type="NCBI Taxonomy" id="354356"/>
    <lineage>
        <taxon>Bacteria</taxon>
        <taxon>Pseudomonadati</taxon>
        <taxon>Bacteroidota</taxon>
        <taxon>Chitinophagia</taxon>
        <taxon>Chitinophagales</taxon>
        <taxon>Chitinophagaceae</taxon>
        <taxon>Niastella</taxon>
    </lineage>
</organism>
<dbReference type="Proteomes" id="UP000192277">
    <property type="component" value="Unassembled WGS sequence"/>
</dbReference>
<accession>A0ABX3NT54</accession>
<sequence>MTATNPFPIKKYEETKQEMIVARRAIEKEKAQWLTKRNALKQERATELDKQFKRAFERLDSYAARMNLTESQELLKTIRQLVEQGASASLLDDSELGPFNLADLIKGIPDLTDSPALELTKEIVRLTIIAGANLNTQKAYIGNGGAISLEWIVLYLAAGVETGIWLKNQEQYDTCYTLFSWIIDSFPRIPEEYSFHPFSIYLNCLIYLTAHAEIQEKLILAMISYGFSPIYRDDYYQNVSFFSRLATIQINWLFLLFPYEEEATKQYINALRPNITKEVATKLINAFTSNNKTRKHFKTFFSRRAHWLLRHIVESAPEVIFDLVKRNELDMLTPFLKNFKPALQALRNEKGNTLLHQAVLSRGLVENTIQLLRNSGLSLQIMNKDGLTPLSLAMKNNKTALVKLLQ</sequence>
<evidence type="ECO:0000313" key="3">
    <source>
        <dbReference type="EMBL" id="OQP45365.1"/>
    </source>
</evidence>
<dbReference type="RefSeq" id="WP_014218073.1">
    <property type="nucleotide sequence ID" value="NZ_LWBO01000020.1"/>
</dbReference>
<evidence type="ECO:0000313" key="4">
    <source>
        <dbReference type="Proteomes" id="UP000192277"/>
    </source>
</evidence>
<proteinExistence type="predicted"/>
<evidence type="ECO:0008006" key="5">
    <source>
        <dbReference type="Google" id="ProtNLM"/>
    </source>
</evidence>
<evidence type="ECO:0000256" key="2">
    <source>
        <dbReference type="SAM" id="Coils"/>
    </source>
</evidence>
<name>A0ABX3NT54_9BACT</name>
<keyword evidence="1" id="KW-0040">ANK repeat</keyword>